<dbReference type="GeneID" id="95359468"/>
<evidence type="ECO:0000313" key="9">
    <source>
        <dbReference type="EMBL" id="ERK55449.1"/>
    </source>
</evidence>
<dbReference type="Gene3D" id="3.30.70.260">
    <property type="match status" value="1"/>
</dbReference>
<dbReference type="SMART" id="SM00382">
    <property type="entry name" value="AAA"/>
    <property type="match status" value="1"/>
</dbReference>
<keyword evidence="7" id="KW-0472">Membrane</keyword>
<dbReference type="InterPro" id="IPR027417">
    <property type="entry name" value="P-loop_NTPase"/>
</dbReference>
<keyword evidence="3" id="KW-0547">Nucleotide-binding</keyword>
<evidence type="ECO:0000256" key="6">
    <source>
        <dbReference type="ARBA" id="ARBA00022970"/>
    </source>
</evidence>
<dbReference type="PROSITE" id="PS50893">
    <property type="entry name" value="ABC_TRANSPORTER_2"/>
    <property type="match status" value="1"/>
</dbReference>
<dbReference type="Gene3D" id="3.40.50.300">
    <property type="entry name" value="P-loop containing nucleotide triphosphate hydrolases"/>
    <property type="match status" value="1"/>
</dbReference>
<dbReference type="EMBL" id="ACVN02000185">
    <property type="protein sequence ID" value="ERK55449.1"/>
    <property type="molecule type" value="Genomic_DNA"/>
</dbReference>
<sequence>MIELTGVNVTFPGHRPGETIRAVRDVDLTVDDGDVYGIVGYSGAGKSTLVRTINLLQRPTSGSVRVDGQEMTGLSAVRLRGARKRIGMIFQHFNLLGSRTLFGNVAYPLRGGGRTKPQVRERVMGLLDLVGMADRASAYPSQLSGGQRQRVAIARALANDPSVLLCDEATSALDPKTTGGILDLLGRLNAQTGLTVVLITHEMGVVKQICSHVAVMEEGRIIERGSTVDVFTDPHEPLTRDFIDTANHVEAGITTVITHPDLVRHGSGDRLVSLQFAGATTGDPVVAALTRDYNVNATILFANVEVISGTPVGNLLLGLSGSQPDLDAAEGWLAGSGVRVHNYSDAEIESIRERAAAEAADVDGGRDEEDHR</sequence>
<name>U2QGZ8_9ACTN</name>
<dbReference type="SUPFAM" id="SSF52540">
    <property type="entry name" value="P-loop containing nucleoside triphosphate hydrolases"/>
    <property type="match status" value="1"/>
</dbReference>
<keyword evidence="6" id="KW-0029">Amino-acid transport</keyword>
<comment type="caution">
    <text evidence="9">The sequence shown here is derived from an EMBL/GenBank/DDBJ whole genome shotgun (WGS) entry which is preliminary data.</text>
</comment>
<dbReference type="PANTHER" id="PTHR43166:SF30">
    <property type="entry name" value="METHIONINE IMPORT ATP-BINDING PROTEIN METN"/>
    <property type="match status" value="1"/>
</dbReference>
<proteinExistence type="predicted"/>
<dbReference type="InterPro" id="IPR050086">
    <property type="entry name" value="MetN_ABC_transporter-like"/>
</dbReference>
<evidence type="ECO:0000256" key="7">
    <source>
        <dbReference type="ARBA" id="ARBA00023136"/>
    </source>
</evidence>
<dbReference type="SUPFAM" id="SSF55021">
    <property type="entry name" value="ACT-like"/>
    <property type="match status" value="1"/>
</dbReference>
<dbReference type="OrthoDB" id="4283894at2"/>
<reference evidence="9" key="1">
    <citation type="submission" date="2013-08" db="EMBL/GenBank/DDBJ databases">
        <authorList>
            <person name="Durkin A.S."/>
            <person name="Haft D.R."/>
            <person name="McCorrison J."/>
            <person name="Torralba M."/>
            <person name="Gillis M."/>
            <person name="Haft D.H."/>
            <person name="Methe B."/>
            <person name="Sutton G."/>
            <person name="Nelson K.E."/>
        </authorList>
    </citation>
    <scope>NUCLEOTIDE SEQUENCE [LARGE SCALE GENOMIC DNA]</scope>
    <source>
        <strain evidence="9">F0233</strain>
    </source>
</reference>
<evidence type="ECO:0000256" key="2">
    <source>
        <dbReference type="ARBA" id="ARBA00022475"/>
    </source>
</evidence>
<evidence type="ECO:0000256" key="3">
    <source>
        <dbReference type="ARBA" id="ARBA00022741"/>
    </source>
</evidence>
<evidence type="ECO:0000256" key="5">
    <source>
        <dbReference type="ARBA" id="ARBA00022967"/>
    </source>
</evidence>
<dbReference type="PROSITE" id="PS00211">
    <property type="entry name" value="ABC_TRANSPORTER_1"/>
    <property type="match status" value="1"/>
</dbReference>
<evidence type="ECO:0000256" key="1">
    <source>
        <dbReference type="ARBA" id="ARBA00022448"/>
    </source>
</evidence>
<dbReference type="PANTHER" id="PTHR43166">
    <property type="entry name" value="AMINO ACID IMPORT ATP-BINDING PROTEIN"/>
    <property type="match status" value="1"/>
</dbReference>
<dbReference type="InterPro" id="IPR017871">
    <property type="entry name" value="ABC_transporter-like_CS"/>
</dbReference>
<dbReference type="InterPro" id="IPR018449">
    <property type="entry name" value="NIL_domain"/>
</dbReference>
<evidence type="ECO:0000313" key="10">
    <source>
        <dbReference type="Proteomes" id="UP000017052"/>
    </source>
</evidence>
<evidence type="ECO:0000259" key="8">
    <source>
        <dbReference type="PROSITE" id="PS50893"/>
    </source>
</evidence>
<keyword evidence="1" id="KW-0813">Transport</keyword>
<dbReference type="Pfam" id="PF09383">
    <property type="entry name" value="NIL"/>
    <property type="match status" value="1"/>
</dbReference>
<feature type="domain" description="ABC transporter" evidence="8">
    <location>
        <begin position="4"/>
        <end position="243"/>
    </location>
</feature>
<organism evidence="9 10">
    <name type="scientific">Propionibacterium acidifaciens F0233</name>
    <dbReference type="NCBI Taxonomy" id="553198"/>
    <lineage>
        <taxon>Bacteria</taxon>
        <taxon>Bacillati</taxon>
        <taxon>Actinomycetota</taxon>
        <taxon>Actinomycetes</taxon>
        <taxon>Propionibacteriales</taxon>
        <taxon>Propionibacteriaceae</taxon>
        <taxon>Propionibacterium</taxon>
    </lineage>
</organism>
<keyword evidence="5" id="KW-1278">Translocase</keyword>
<keyword evidence="2" id="KW-1003">Cell membrane</keyword>
<dbReference type="Proteomes" id="UP000017052">
    <property type="component" value="Unassembled WGS sequence"/>
</dbReference>
<evidence type="ECO:0000256" key="4">
    <source>
        <dbReference type="ARBA" id="ARBA00022840"/>
    </source>
</evidence>
<keyword evidence="10" id="KW-1185">Reference proteome</keyword>
<dbReference type="AlphaFoldDB" id="U2QGZ8"/>
<dbReference type="InterPro" id="IPR003593">
    <property type="entry name" value="AAA+_ATPase"/>
</dbReference>
<dbReference type="InterPro" id="IPR045865">
    <property type="entry name" value="ACT-like_dom_sf"/>
</dbReference>
<dbReference type="InterPro" id="IPR003439">
    <property type="entry name" value="ABC_transporter-like_ATP-bd"/>
</dbReference>
<dbReference type="GO" id="GO:0005524">
    <property type="term" value="F:ATP binding"/>
    <property type="evidence" value="ECO:0007669"/>
    <property type="project" value="UniProtKB-KW"/>
</dbReference>
<protein>
    <submittedName>
        <fullName evidence="9">ABC transporter, ATP-binding protein</fullName>
    </submittedName>
</protein>
<dbReference type="Pfam" id="PF00005">
    <property type="entry name" value="ABC_tran"/>
    <property type="match status" value="1"/>
</dbReference>
<accession>U2QGZ8</accession>
<dbReference type="CDD" id="cd03258">
    <property type="entry name" value="ABC_MetN_methionine_transporter"/>
    <property type="match status" value="1"/>
</dbReference>
<gene>
    <name evidence="9" type="ORF">HMPREF0682_2417</name>
</gene>
<dbReference type="SMART" id="SM00930">
    <property type="entry name" value="NIL"/>
    <property type="match status" value="1"/>
</dbReference>
<dbReference type="InterPro" id="IPR041701">
    <property type="entry name" value="MetN_ABC"/>
</dbReference>
<dbReference type="GO" id="GO:0016887">
    <property type="term" value="F:ATP hydrolysis activity"/>
    <property type="evidence" value="ECO:0007669"/>
    <property type="project" value="InterPro"/>
</dbReference>
<dbReference type="GO" id="GO:0006865">
    <property type="term" value="P:amino acid transport"/>
    <property type="evidence" value="ECO:0007669"/>
    <property type="project" value="UniProtKB-KW"/>
</dbReference>
<keyword evidence="4 9" id="KW-0067">ATP-binding</keyword>
<dbReference type="RefSeq" id="WP_021797598.1">
    <property type="nucleotide sequence ID" value="NZ_ACVN02000185.1"/>
</dbReference>